<dbReference type="HOGENOM" id="CLU_189106_1_1_6"/>
<accession>F3FRB4</accession>
<evidence type="ECO:0000313" key="2">
    <source>
        <dbReference type="Proteomes" id="UP000004471"/>
    </source>
</evidence>
<organism evidence="1 2">
    <name type="scientific">Pseudomonas syringae pv. japonica str. M301072</name>
    <dbReference type="NCBI Taxonomy" id="629262"/>
    <lineage>
        <taxon>Bacteria</taxon>
        <taxon>Pseudomonadati</taxon>
        <taxon>Pseudomonadota</taxon>
        <taxon>Gammaproteobacteria</taxon>
        <taxon>Pseudomonadales</taxon>
        <taxon>Pseudomonadaceae</taxon>
        <taxon>Pseudomonas</taxon>
        <taxon>Pseudomonas syringae</taxon>
    </lineage>
</organism>
<proteinExistence type="predicted"/>
<gene>
    <name evidence="1" type="ORF">PSYJA_28866</name>
</gene>
<dbReference type="EMBL" id="AEAH01001309">
    <property type="protein sequence ID" value="EGH32756.1"/>
    <property type="molecule type" value="Genomic_DNA"/>
</dbReference>
<protein>
    <submittedName>
        <fullName evidence="1">Uncharacterized protein</fullName>
    </submittedName>
</protein>
<evidence type="ECO:0000313" key="1">
    <source>
        <dbReference type="EMBL" id="EGH32756.1"/>
    </source>
</evidence>
<dbReference type="Pfam" id="PF20292">
    <property type="entry name" value="MC7"/>
    <property type="match status" value="1"/>
</dbReference>
<dbReference type="InterPro" id="IPR046900">
    <property type="entry name" value="ABC-3C_MC7"/>
</dbReference>
<comment type="caution">
    <text evidence="1">The sequence shown here is derived from an EMBL/GenBank/DDBJ whole genome shotgun (WGS) entry which is preliminary data.</text>
</comment>
<dbReference type="AlphaFoldDB" id="F3FRB4"/>
<name>F3FRB4_PSESX</name>
<dbReference type="Proteomes" id="UP000004471">
    <property type="component" value="Unassembled WGS sequence"/>
</dbReference>
<reference evidence="1 2" key="1">
    <citation type="journal article" date="2011" name="PLoS Pathog.">
        <title>Dynamic evolution of pathogenicity revealed by sequencing and comparative genomics of 19 Pseudomonas syringae isolates.</title>
        <authorList>
            <person name="Baltrus D.A."/>
            <person name="Nishimura M.T."/>
            <person name="Romanchuk A."/>
            <person name="Chang J.H."/>
            <person name="Mukhtar M.S."/>
            <person name="Cherkis K."/>
            <person name="Roach J."/>
            <person name="Grant S.R."/>
            <person name="Jones C.D."/>
            <person name="Dangl J.L."/>
        </authorList>
    </citation>
    <scope>NUCLEOTIDE SEQUENCE [LARGE SCALE GENOMIC DNA]</scope>
    <source>
        <strain evidence="2">M301072PT</strain>
    </source>
</reference>
<sequence length="73" mass="8342">MITPNKLISLSHSSLGQVDKIFNAFEERTSVTELYKKVKFSFESVVLFIYAIETLYLVDVLEVDFNTGMISKC</sequence>